<sequence>MYTSNSNNSKTINSPSSSSSSSSFDNEHKRETVATIASRLNLGEDLTLAYSLQEEEFRFHYSNNKEKHKNLSKDFKLSRQEQIAELEKAEKERKEIARRDEELALELTKKFELEEIKQNEQAKRDEELARQIANSEFISVQKREEKI</sequence>
<reference evidence="5 6" key="1">
    <citation type="submission" date="2020-08" db="EMBL/GenBank/DDBJ databases">
        <authorList>
            <person name="Koutsovoulos G."/>
            <person name="Danchin GJ E."/>
        </authorList>
    </citation>
    <scope>NUCLEOTIDE SEQUENCE [LARGE SCALE GENOMIC DNA]</scope>
</reference>
<feature type="domain" description="Coiled-coil" evidence="4">
    <location>
        <begin position="25"/>
        <end position="143"/>
    </location>
</feature>
<proteinExistence type="predicted"/>
<feature type="coiled-coil region" evidence="2">
    <location>
        <begin position="72"/>
        <end position="106"/>
    </location>
</feature>
<dbReference type="OrthoDB" id="5877310at2759"/>
<comment type="caution">
    <text evidence="5">The sequence shown here is derived from an EMBL/GenBank/DDBJ whole genome shotgun (WGS) entry which is preliminary data.</text>
</comment>
<protein>
    <recommendedName>
        <fullName evidence="4">Coiled-coil domain-containing protein</fullName>
    </recommendedName>
</protein>
<name>A0A6V7U5P8_MELEN</name>
<dbReference type="Proteomes" id="UP000580250">
    <property type="component" value="Unassembled WGS sequence"/>
</dbReference>
<dbReference type="Pfam" id="PF15295">
    <property type="entry name" value="CCDC50_N"/>
    <property type="match status" value="1"/>
</dbReference>
<evidence type="ECO:0000313" key="5">
    <source>
        <dbReference type="EMBL" id="CAD2144840.1"/>
    </source>
</evidence>
<keyword evidence="1 2" id="KW-0175">Coiled coil</keyword>
<dbReference type="EMBL" id="CAJEWN010000034">
    <property type="protein sequence ID" value="CAD2144840.1"/>
    <property type="molecule type" value="Genomic_DNA"/>
</dbReference>
<dbReference type="PANTHER" id="PTHR22115">
    <property type="entry name" value="C3ORF6 PROTEIN-RELATED"/>
    <property type="match status" value="1"/>
</dbReference>
<dbReference type="AlphaFoldDB" id="A0A6V7U5P8"/>
<organism evidence="5 6">
    <name type="scientific">Meloidogyne enterolobii</name>
    <name type="common">Root-knot nematode worm</name>
    <name type="synonym">Meloidogyne mayaguensis</name>
    <dbReference type="NCBI Taxonomy" id="390850"/>
    <lineage>
        <taxon>Eukaryota</taxon>
        <taxon>Metazoa</taxon>
        <taxon>Ecdysozoa</taxon>
        <taxon>Nematoda</taxon>
        <taxon>Chromadorea</taxon>
        <taxon>Rhabditida</taxon>
        <taxon>Tylenchina</taxon>
        <taxon>Tylenchomorpha</taxon>
        <taxon>Tylenchoidea</taxon>
        <taxon>Meloidogynidae</taxon>
        <taxon>Meloidogyninae</taxon>
        <taxon>Meloidogyne</taxon>
    </lineage>
</organism>
<evidence type="ECO:0000313" key="6">
    <source>
        <dbReference type="Proteomes" id="UP000580250"/>
    </source>
</evidence>
<evidence type="ECO:0000259" key="4">
    <source>
        <dbReference type="Pfam" id="PF15295"/>
    </source>
</evidence>
<evidence type="ECO:0000256" key="3">
    <source>
        <dbReference type="SAM" id="MobiDB-lite"/>
    </source>
</evidence>
<feature type="region of interest" description="Disordered" evidence="3">
    <location>
        <begin position="1"/>
        <end position="30"/>
    </location>
</feature>
<dbReference type="PANTHER" id="PTHR22115:SF4">
    <property type="entry name" value="COILED-COIL DOMAIN-CONTAINING PROTEIN"/>
    <property type="match status" value="1"/>
</dbReference>
<dbReference type="InterPro" id="IPR029311">
    <property type="entry name" value="CCDC50_N"/>
</dbReference>
<accession>A0A6V7U5P8</accession>
<feature type="compositionally biased region" description="Low complexity" evidence="3">
    <location>
        <begin position="1"/>
        <end position="23"/>
    </location>
</feature>
<evidence type="ECO:0000256" key="1">
    <source>
        <dbReference type="ARBA" id="ARBA00023054"/>
    </source>
</evidence>
<gene>
    <name evidence="5" type="ORF">MENT_LOCUS8061</name>
</gene>
<evidence type="ECO:0000256" key="2">
    <source>
        <dbReference type="SAM" id="Coils"/>
    </source>
</evidence>
<dbReference type="InterPro" id="IPR039303">
    <property type="entry name" value="CCDC50"/>
</dbReference>